<reference evidence="4" key="1">
    <citation type="submission" date="2022-06" db="EMBL/GenBank/DDBJ databases">
        <title>Solitalea sp. MAHUQ-68 isolated from rhizospheric soil.</title>
        <authorList>
            <person name="Huq M.A."/>
        </authorList>
    </citation>
    <scope>NUCLEOTIDE SEQUENCE</scope>
    <source>
        <strain evidence="4">MAHUQ-68</strain>
    </source>
</reference>
<dbReference type="Pfam" id="PF04773">
    <property type="entry name" value="FecR"/>
    <property type="match status" value="1"/>
</dbReference>
<dbReference type="Proteomes" id="UP001155182">
    <property type="component" value="Unassembled WGS sequence"/>
</dbReference>
<keyword evidence="1" id="KW-1133">Transmembrane helix</keyword>
<feature type="domain" description="FecR protein" evidence="2">
    <location>
        <begin position="169"/>
        <end position="261"/>
    </location>
</feature>
<name>A0A9X2F4K7_9SPHI</name>
<gene>
    <name evidence="4" type="ORF">NF867_14380</name>
</gene>
<sequence length="379" mass="42725">MKIKQDNFKGEKWILDVLDDQSSEEHVFPTSDLEILEREKEILDDAILHAQFADKIDETADWQKVLGQPRIITLKSFLKYAAILAIPLIIGAAFFLTQKHSKLSLTATSTVQPGKKVMLILQDGSNVDLTQAKNVKGLSGVINNNSTLDYTNTENSSNADKPVFNTLLVPRGEDYKLVLEDGTEVWVNADTKIKYQVNLSKTQTREVYLEEGEAYFHVTKNPSKPFIVHNNNMAVQVLGTSFNVNAYSNTILTTLVEGKVKVSAGSDKFLFLTPGEQASFTSANGNLQKQDVDVYPFVSWKDGLIIVENETMSELMEKIGRLYDYDIQIKDEEIKNWHYSILAKRSSSVEDILNTIQSTSKLKFTVKERKIFVEKAINN</sequence>
<feature type="transmembrane region" description="Helical" evidence="1">
    <location>
        <begin position="77"/>
        <end position="96"/>
    </location>
</feature>
<dbReference type="Gene3D" id="2.60.120.1440">
    <property type="match status" value="1"/>
</dbReference>
<evidence type="ECO:0000259" key="3">
    <source>
        <dbReference type="Pfam" id="PF16344"/>
    </source>
</evidence>
<proteinExistence type="predicted"/>
<evidence type="ECO:0000259" key="2">
    <source>
        <dbReference type="Pfam" id="PF04773"/>
    </source>
</evidence>
<dbReference type="AlphaFoldDB" id="A0A9X2F4K7"/>
<feature type="domain" description="Protein FecR C-terminal" evidence="3">
    <location>
        <begin position="305"/>
        <end position="373"/>
    </location>
</feature>
<dbReference type="RefSeq" id="WP_252588898.1">
    <property type="nucleotide sequence ID" value="NZ_JAMWYS010000052.1"/>
</dbReference>
<keyword evidence="5" id="KW-1185">Reference proteome</keyword>
<comment type="caution">
    <text evidence="4">The sequence shown here is derived from an EMBL/GenBank/DDBJ whole genome shotgun (WGS) entry which is preliminary data.</text>
</comment>
<evidence type="ECO:0000313" key="4">
    <source>
        <dbReference type="EMBL" id="MCO4294050.1"/>
    </source>
</evidence>
<dbReference type="GO" id="GO:0016989">
    <property type="term" value="F:sigma factor antagonist activity"/>
    <property type="evidence" value="ECO:0007669"/>
    <property type="project" value="TreeGrafter"/>
</dbReference>
<organism evidence="4 5">
    <name type="scientific">Solitalea agri</name>
    <dbReference type="NCBI Taxonomy" id="2953739"/>
    <lineage>
        <taxon>Bacteria</taxon>
        <taxon>Pseudomonadati</taxon>
        <taxon>Bacteroidota</taxon>
        <taxon>Sphingobacteriia</taxon>
        <taxon>Sphingobacteriales</taxon>
        <taxon>Sphingobacteriaceae</taxon>
        <taxon>Solitalea</taxon>
    </lineage>
</organism>
<dbReference type="Pfam" id="PF16344">
    <property type="entry name" value="FecR_C"/>
    <property type="match status" value="1"/>
</dbReference>
<dbReference type="Gene3D" id="3.55.50.30">
    <property type="match status" value="1"/>
</dbReference>
<dbReference type="PANTHER" id="PTHR30273">
    <property type="entry name" value="PERIPLASMIC SIGNAL SENSOR AND SIGMA FACTOR ACTIVATOR FECR-RELATED"/>
    <property type="match status" value="1"/>
</dbReference>
<keyword evidence="1" id="KW-0812">Transmembrane</keyword>
<evidence type="ECO:0000313" key="5">
    <source>
        <dbReference type="Proteomes" id="UP001155182"/>
    </source>
</evidence>
<dbReference type="InterPro" id="IPR032508">
    <property type="entry name" value="FecR_C"/>
</dbReference>
<dbReference type="InterPro" id="IPR006860">
    <property type="entry name" value="FecR"/>
</dbReference>
<keyword evidence="1" id="KW-0472">Membrane</keyword>
<dbReference type="EMBL" id="JAMWYS010000052">
    <property type="protein sequence ID" value="MCO4294050.1"/>
    <property type="molecule type" value="Genomic_DNA"/>
</dbReference>
<evidence type="ECO:0000256" key="1">
    <source>
        <dbReference type="SAM" id="Phobius"/>
    </source>
</evidence>
<dbReference type="InterPro" id="IPR012373">
    <property type="entry name" value="Ferrdict_sens_TM"/>
</dbReference>
<protein>
    <submittedName>
        <fullName evidence="4">FecR domain-containing protein</fullName>
    </submittedName>
</protein>
<accession>A0A9X2F4K7</accession>
<dbReference type="PANTHER" id="PTHR30273:SF2">
    <property type="entry name" value="PROTEIN FECR"/>
    <property type="match status" value="1"/>
</dbReference>